<dbReference type="EMBL" id="SLXH01000015">
    <property type="protein sequence ID" value="TCP16919.1"/>
    <property type="molecule type" value="Genomic_DNA"/>
</dbReference>
<evidence type="ECO:0000313" key="2">
    <source>
        <dbReference type="Proteomes" id="UP000295182"/>
    </source>
</evidence>
<sequence length="268" mass="27792">MTNTVYPKGAEKILSGAINLQTNTIKAALVSSTYAYGATHEFVSSLGTRIGTDQTLANKSVTGGVFDADDLDFGPLPPGNTVKAIVVYQDTGNTSTSPVLLYLDSGPTVGLPFTTNGGALTVPWNDDAKKILQLGLPFYPLGGEAAISGSINFLTDTLKAVALPSSYVYDPSHRFLADVPSVVGTAVTLTTKSITDGAFNADDIDLGVLAAGSILGSVLIYKDTGTPANSPLLLRITDITGFPLTTGGSNVSVRWSDGAAKIFRLTQV</sequence>
<name>A0A4R2N7N0_9BURK</name>
<keyword evidence="2" id="KW-1185">Reference proteome</keyword>
<comment type="caution">
    <text evidence="1">The sequence shown here is derived from an EMBL/GenBank/DDBJ whole genome shotgun (WGS) entry which is preliminary data.</text>
</comment>
<protein>
    <submittedName>
        <fullName evidence="1">Uncharacterized protein</fullName>
    </submittedName>
</protein>
<dbReference type="Proteomes" id="UP000295182">
    <property type="component" value="Unassembled WGS sequence"/>
</dbReference>
<reference evidence="1 2" key="1">
    <citation type="submission" date="2019-03" db="EMBL/GenBank/DDBJ databases">
        <title>Genomic Encyclopedia of Type Strains, Phase IV (KMG-IV): sequencing the most valuable type-strain genomes for metagenomic binning, comparative biology and taxonomic classification.</title>
        <authorList>
            <person name="Goeker M."/>
        </authorList>
    </citation>
    <scope>NUCLEOTIDE SEQUENCE [LARGE SCALE GENOMIC DNA]</scope>
    <source>
        <strain evidence="1 2">DSM 1837</strain>
    </source>
</reference>
<proteinExistence type="predicted"/>
<evidence type="ECO:0000313" key="1">
    <source>
        <dbReference type="EMBL" id="TCP16919.1"/>
    </source>
</evidence>
<organism evidence="1 2">
    <name type="scientific">Simplicispira metamorpha</name>
    <dbReference type="NCBI Taxonomy" id="80881"/>
    <lineage>
        <taxon>Bacteria</taxon>
        <taxon>Pseudomonadati</taxon>
        <taxon>Pseudomonadota</taxon>
        <taxon>Betaproteobacteria</taxon>
        <taxon>Burkholderiales</taxon>
        <taxon>Comamonadaceae</taxon>
        <taxon>Simplicispira</taxon>
    </lineage>
</organism>
<accession>A0A4R2N7N0</accession>
<gene>
    <name evidence="1" type="ORF">EV674_11558</name>
</gene>
<dbReference type="RefSeq" id="WP_119014515.1">
    <property type="nucleotide sequence ID" value="NZ_QXNC01000039.1"/>
</dbReference>
<dbReference type="OrthoDB" id="6691729at2"/>
<dbReference type="AlphaFoldDB" id="A0A4R2N7N0"/>